<reference evidence="3" key="2">
    <citation type="journal article" date="2020" name="Data Brief">
        <title>Transcriptome dataset of Babesia bovis life stages within vertebrate and invertebrate hosts.</title>
        <authorList>
            <person name="Ueti M.W."/>
            <person name="Johnson W.C."/>
            <person name="Kappmeyer L.S."/>
            <person name="Herndon D.R."/>
            <person name="Mousel M.R."/>
            <person name="Reif K.E."/>
            <person name="Taus N.S."/>
            <person name="Ifeonu O.O."/>
            <person name="Silva J.C."/>
            <person name="Suarez C.E."/>
            <person name="Brayton K.A."/>
        </authorList>
    </citation>
    <scope>NUCLEOTIDE SEQUENCE [LARGE SCALE GENOMIC DNA]</scope>
</reference>
<accession>A7AMH8</accession>
<sequence length="146" mass="16761">MTHRGKTGIINKEPRNELPAGEVPDCLVWELIKKNNAYIFKSGHETFTKERYNLMARHTPMYSGLMQNSVMNLELSPSGSKIVLTSMDLQNARQPRNKTQTKNLDKNPARVEFLKNFAYPSRPELAEVLAEKFIKMTHAKLDENVE</sequence>
<dbReference type="Proteomes" id="UP000002173">
    <property type="component" value="Unassembled WGS sequence"/>
</dbReference>
<gene>
    <name evidence="2" type="ORF">BBOV_III001950</name>
</gene>
<dbReference type="KEGG" id="bbo:BBOV_III001950"/>
<comment type="caution">
    <text evidence="2">The sequence shown here is derived from an EMBL/GenBank/DDBJ whole genome shotgun (WGS) entry which is preliminary data.</text>
</comment>
<dbReference type="RefSeq" id="XP_001611330.1">
    <property type="nucleotide sequence ID" value="XM_001611280.1"/>
</dbReference>
<reference evidence="3" key="3">
    <citation type="journal article" date="2021" name="Int. J. Parasitol.">
        <title>Comparative analysis of gene expression between Babesia bovis blood stages and kinetes allowed by improved genome annotation.</title>
        <authorList>
            <person name="Ueti M.W."/>
            <person name="Johnson W.C."/>
            <person name="Kappmeyer L.S."/>
            <person name="Herndon D.R."/>
            <person name="Mousel M.R."/>
            <person name="Reif K.E."/>
            <person name="Taus N.S."/>
            <person name="Ifeonu O.O."/>
            <person name="Silva J.C."/>
            <person name="Suarez C.E."/>
            <person name="Brayton K.A."/>
        </authorList>
    </citation>
    <scope>NUCLEOTIDE SEQUENCE [LARGE SCALE GENOMIC DNA]</scope>
</reference>
<feature type="domain" description="Ribosomal eL28/Mak16" evidence="1">
    <location>
        <begin position="27"/>
        <end position="136"/>
    </location>
</feature>
<dbReference type="OMA" id="DCLLWEL"/>
<evidence type="ECO:0000313" key="3">
    <source>
        <dbReference type="Proteomes" id="UP000002173"/>
    </source>
</evidence>
<dbReference type="InterPro" id="IPR029004">
    <property type="entry name" value="Ribosomal_eL28/Mak16"/>
</dbReference>
<evidence type="ECO:0000259" key="1">
    <source>
        <dbReference type="Pfam" id="PF01778"/>
    </source>
</evidence>
<dbReference type="GeneID" id="5479575"/>
<dbReference type="STRING" id="5865.A7AMH8"/>
<dbReference type="eggNOG" id="ENOG502SD93">
    <property type="taxonomic scope" value="Eukaryota"/>
</dbReference>
<evidence type="ECO:0000313" key="2">
    <source>
        <dbReference type="EMBL" id="EDO07762.1"/>
    </source>
</evidence>
<proteinExistence type="predicted"/>
<name>A7AMH8_BABBO</name>
<reference evidence="2 3" key="1">
    <citation type="journal article" date="2007" name="PLoS Pathog.">
        <title>Genome sequence of Babesia bovis and comparative analysis of apicomplexan hemoprotozoa.</title>
        <authorList>
            <person name="Brayton K.A."/>
            <person name="Lau A.O.T."/>
            <person name="Herndon D.R."/>
            <person name="Hannick L."/>
            <person name="Kappmeyer L.S."/>
            <person name="Berens S.J."/>
            <person name="Bidwell S.L."/>
            <person name="Brown W.C."/>
            <person name="Crabtree J."/>
            <person name="Fadrosh D."/>
            <person name="Feldblum T."/>
            <person name="Forberger H.A."/>
            <person name="Haas B.J."/>
            <person name="Howell J.M."/>
            <person name="Khouri H."/>
            <person name="Koo H."/>
            <person name="Mann D.J."/>
            <person name="Norimine J."/>
            <person name="Paulsen I.T."/>
            <person name="Radune D."/>
            <person name="Ren Q."/>
            <person name="Smith R.K. Jr."/>
            <person name="Suarez C.E."/>
            <person name="White O."/>
            <person name="Wortman J.R."/>
            <person name="Knowles D.P. Jr."/>
            <person name="McElwain T.F."/>
            <person name="Nene V.M."/>
        </authorList>
    </citation>
    <scope>NUCLEOTIDE SEQUENCE [LARGE SCALE GENOMIC DNA]</scope>
    <source>
        <strain evidence="2">T2Bo</strain>
    </source>
</reference>
<dbReference type="VEuPathDB" id="PiroplasmaDB:BBOV_III001950"/>
<keyword evidence="3" id="KW-1185">Reference proteome</keyword>
<dbReference type="Gene3D" id="3.30.390.110">
    <property type="match status" value="1"/>
</dbReference>
<dbReference type="EMBL" id="AAXT01000001">
    <property type="protein sequence ID" value="EDO07762.1"/>
    <property type="molecule type" value="Genomic_DNA"/>
</dbReference>
<dbReference type="AlphaFoldDB" id="A7AMH8"/>
<dbReference type="Pfam" id="PF01778">
    <property type="entry name" value="Ribosomal_L28e"/>
    <property type="match status" value="1"/>
</dbReference>
<dbReference type="InParanoid" id="A7AMH8"/>
<organism evidence="2 3">
    <name type="scientific">Babesia bovis</name>
    <dbReference type="NCBI Taxonomy" id="5865"/>
    <lineage>
        <taxon>Eukaryota</taxon>
        <taxon>Sar</taxon>
        <taxon>Alveolata</taxon>
        <taxon>Apicomplexa</taxon>
        <taxon>Aconoidasida</taxon>
        <taxon>Piroplasmida</taxon>
        <taxon>Babesiidae</taxon>
        <taxon>Babesia</taxon>
    </lineage>
</organism>
<protein>
    <recommendedName>
        <fullName evidence="1">Ribosomal eL28/Mak16 domain-containing protein</fullName>
    </recommendedName>
</protein>